<dbReference type="Proteomes" id="UP001501532">
    <property type="component" value="Unassembled WGS sequence"/>
</dbReference>
<sequence length="110" mass="11094">MNKLVRRIITASASAVFVGGALFATGGLASAATPHPAGPTPAPAVVVQGGHGDFAGNATVNGRVDPWITDQLTMFDQWAGHRPGTYDAWITDQLALFAAAPGAAGQPSLG</sequence>
<gene>
    <name evidence="2" type="ORF">GCM10010448_51730</name>
</gene>
<keyword evidence="3" id="KW-1185">Reference proteome</keyword>
<feature type="signal peptide" evidence="1">
    <location>
        <begin position="1"/>
        <end position="31"/>
    </location>
</feature>
<protein>
    <recommendedName>
        <fullName evidence="4">GH26 domain-containing protein</fullName>
    </recommendedName>
</protein>
<name>A0ABP6LWQ9_9ACTN</name>
<proteinExistence type="predicted"/>
<evidence type="ECO:0000256" key="1">
    <source>
        <dbReference type="SAM" id="SignalP"/>
    </source>
</evidence>
<evidence type="ECO:0008006" key="4">
    <source>
        <dbReference type="Google" id="ProtNLM"/>
    </source>
</evidence>
<dbReference type="RefSeq" id="WP_234518695.1">
    <property type="nucleotide sequence ID" value="NZ_BAAAUF010000050.1"/>
</dbReference>
<feature type="chain" id="PRO_5045635778" description="GH26 domain-containing protein" evidence="1">
    <location>
        <begin position="32"/>
        <end position="110"/>
    </location>
</feature>
<reference evidence="3" key="1">
    <citation type="journal article" date="2019" name="Int. J. Syst. Evol. Microbiol.">
        <title>The Global Catalogue of Microorganisms (GCM) 10K type strain sequencing project: providing services to taxonomists for standard genome sequencing and annotation.</title>
        <authorList>
            <consortium name="The Broad Institute Genomics Platform"/>
            <consortium name="The Broad Institute Genome Sequencing Center for Infectious Disease"/>
            <person name="Wu L."/>
            <person name="Ma J."/>
        </authorList>
    </citation>
    <scope>NUCLEOTIDE SEQUENCE [LARGE SCALE GENOMIC DNA]</scope>
    <source>
        <strain evidence="3">JCM 9091</strain>
    </source>
</reference>
<accession>A0ABP6LWQ9</accession>
<keyword evidence="1" id="KW-0732">Signal</keyword>
<evidence type="ECO:0000313" key="3">
    <source>
        <dbReference type="Proteomes" id="UP001501532"/>
    </source>
</evidence>
<evidence type="ECO:0000313" key="2">
    <source>
        <dbReference type="EMBL" id="GAA3062038.1"/>
    </source>
</evidence>
<organism evidence="2 3">
    <name type="scientific">Streptomyces glomeratus</name>
    <dbReference type="NCBI Taxonomy" id="284452"/>
    <lineage>
        <taxon>Bacteria</taxon>
        <taxon>Bacillati</taxon>
        <taxon>Actinomycetota</taxon>
        <taxon>Actinomycetes</taxon>
        <taxon>Kitasatosporales</taxon>
        <taxon>Streptomycetaceae</taxon>
        <taxon>Streptomyces</taxon>
    </lineage>
</organism>
<dbReference type="EMBL" id="BAAAUF010000050">
    <property type="protein sequence ID" value="GAA3062038.1"/>
    <property type="molecule type" value="Genomic_DNA"/>
</dbReference>
<comment type="caution">
    <text evidence="2">The sequence shown here is derived from an EMBL/GenBank/DDBJ whole genome shotgun (WGS) entry which is preliminary data.</text>
</comment>